<feature type="transmembrane region" description="Helical" evidence="1">
    <location>
        <begin position="211"/>
        <end position="232"/>
    </location>
</feature>
<dbReference type="AlphaFoldDB" id="A0A398CEN7"/>
<feature type="domain" description="DUF418" evidence="2">
    <location>
        <begin position="234"/>
        <end position="385"/>
    </location>
</feature>
<feature type="transmembrane region" description="Helical" evidence="1">
    <location>
        <begin position="58"/>
        <end position="77"/>
    </location>
</feature>
<keyword evidence="4" id="KW-1185">Reference proteome</keyword>
<gene>
    <name evidence="3" type="ORF">D3H35_21960</name>
</gene>
<organism evidence="3 4">
    <name type="scientific">Cohnella faecalis</name>
    <dbReference type="NCBI Taxonomy" id="2315694"/>
    <lineage>
        <taxon>Bacteria</taxon>
        <taxon>Bacillati</taxon>
        <taxon>Bacillota</taxon>
        <taxon>Bacilli</taxon>
        <taxon>Bacillales</taxon>
        <taxon>Paenibacillaceae</taxon>
        <taxon>Cohnella</taxon>
    </lineage>
</organism>
<evidence type="ECO:0000259" key="2">
    <source>
        <dbReference type="Pfam" id="PF04235"/>
    </source>
</evidence>
<dbReference type="PANTHER" id="PTHR30590:SF2">
    <property type="entry name" value="INNER MEMBRANE PROTEIN"/>
    <property type="match status" value="1"/>
</dbReference>
<proteinExistence type="predicted"/>
<feature type="transmembrane region" description="Helical" evidence="1">
    <location>
        <begin position="346"/>
        <end position="367"/>
    </location>
</feature>
<accession>A0A398CEN7</accession>
<protein>
    <submittedName>
        <fullName evidence="3">DUF418 domain-containing protein</fullName>
    </submittedName>
</protein>
<evidence type="ECO:0000313" key="4">
    <source>
        <dbReference type="Proteomes" id="UP000266340"/>
    </source>
</evidence>
<feature type="transmembrane region" description="Helical" evidence="1">
    <location>
        <begin position="142"/>
        <end position="160"/>
    </location>
</feature>
<feature type="transmembrane region" description="Helical" evidence="1">
    <location>
        <begin position="20"/>
        <end position="38"/>
    </location>
</feature>
<feature type="transmembrane region" description="Helical" evidence="1">
    <location>
        <begin position="120"/>
        <end position="135"/>
    </location>
</feature>
<dbReference type="Proteomes" id="UP000266340">
    <property type="component" value="Unassembled WGS sequence"/>
</dbReference>
<dbReference type="PANTHER" id="PTHR30590">
    <property type="entry name" value="INNER MEMBRANE PROTEIN"/>
    <property type="match status" value="1"/>
</dbReference>
<dbReference type="InterPro" id="IPR052529">
    <property type="entry name" value="Bact_Transport_Assoc"/>
</dbReference>
<keyword evidence="1" id="KW-0812">Transmembrane</keyword>
<feature type="transmembrane region" description="Helical" evidence="1">
    <location>
        <begin position="276"/>
        <end position="300"/>
    </location>
</feature>
<dbReference type="InterPro" id="IPR007349">
    <property type="entry name" value="DUF418"/>
</dbReference>
<dbReference type="RefSeq" id="WP_119151354.1">
    <property type="nucleotide sequence ID" value="NZ_JBHSOV010000003.1"/>
</dbReference>
<feature type="transmembrane region" description="Helical" evidence="1">
    <location>
        <begin position="253"/>
        <end position="270"/>
    </location>
</feature>
<keyword evidence="1" id="KW-1133">Transmembrane helix</keyword>
<evidence type="ECO:0000313" key="3">
    <source>
        <dbReference type="EMBL" id="RIE01090.1"/>
    </source>
</evidence>
<name>A0A398CEN7_9BACL</name>
<evidence type="ECO:0000256" key="1">
    <source>
        <dbReference type="SAM" id="Phobius"/>
    </source>
</evidence>
<dbReference type="Pfam" id="PF04235">
    <property type="entry name" value="DUF418"/>
    <property type="match status" value="1"/>
</dbReference>
<sequence length="407" mass="44829">MTSIDEQGNRVGAVDKIRGLCLLGILMANMVIFQYGFYGMEAGSAFHLSRIDEWAHRGLQIVVDGNFIPIFMFLFGYGVYKLRRGLVQRGLKPGWVLVRRFVMLIVFGIAHSFALWEGDILMGYGTMGFALLLFANRKPKTLIIWTLLLSLVLIAAGYGTGDSKSEKEEKQRIEEYVERSIEVYQHGSYAEIFDFRLSDDPDIPDLPGNGAVLAAVVIIAMLPMFLLGIIAAGKRWFHDPGRERRRYIGSASVLLPIGLGLKSWAVLHLSSAWSGVWLTAGAGMLALGYIALAALLFSIVPDRNVVARAFQAVGKMSLTNYLMQSVICTTLFYGYGFGWFGKLGVLSGVLLAAGIYSVQAAASLLLLSRFKIGPMERVLRMVTYWSLSGRPRTRKVPVPDPIGANVG</sequence>
<dbReference type="OrthoDB" id="9807744at2"/>
<reference evidence="3 4" key="1">
    <citation type="submission" date="2018-09" db="EMBL/GenBank/DDBJ databases">
        <title>Cohnella cavernae sp. nov., isolated from a karst cave.</title>
        <authorList>
            <person name="Zhu H."/>
        </authorList>
    </citation>
    <scope>NUCLEOTIDE SEQUENCE [LARGE SCALE GENOMIC DNA]</scope>
    <source>
        <strain evidence="3 4">K2E09-144</strain>
    </source>
</reference>
<comment type="caution">
    <text evidence="3">The sequence shown here is derived from an EMBL/GenBank/DDBJ whole genome shotgun (WGS) entry which is preliminary data.</text>
</comment>
<keyword evidence="1" id="KW-0472">Membrane</keyword>
<dbReference type="EMBL" id="QXJM01000040">
    <property type="protein sequence ID" value="RIE01090.1"/>
    <property type="molecule type" value="Genomic_DNA"/>
</dbReference>
<feature type="transmembrane region" description="Helical" evidence="1">
    <location>
        <begin position="97"/>
        <end position="114"/>
    </location>
</feature>
<feature type="transmembrane region" description="Helical" evidence="1">
    <location>
        <begin position="321"/>
        <end position="340"/>
    </location>
</feature>